<dbReference type="AlphaFoldDB" id="A0A4U5WX32"/>
<proteinExistence type="predicted"/>
<sequence length="225" mass="24757">MVAAAAVLGTLAGTCVGYLVQVDRDPTPLPPLSQPVVGQAEGKVAPLSAAQDRQVATDGDLRKLLVDRPKGTRAVPSLREGWLDLADYADTYNKPSVAFVDANGDGFRRAVATSWRVGETYSVVIHLVQFRQKTTMGASEWADNGKYWAEERDHTRSWPLPGTGEDNGMVYVHDEPERKAGYLPLYTAEAHAWRGDVYMEIYVNDTEPIPKAKIMDLAERQVGKL</sequence>
<dbReference type="EMBL" id="SZPR01000019">
    <property type="protein sequence ID" value="TKT06850.1"/>
    <property type="molecule type" value="Genomic_DNA"/>
</dbReference>
<evidence type="ECO:0000313" key="2">
    <source>
        <dbReference type="Proteomes" id="UP000308632"/>
    </source>
</evidence>
<accession>A0A4U5WX32</accession>
<dbReference type="RefSeq" id="WP_137302441.1">
    <property type="nucleotide sequence ID" value="NZ_BMVD01000004.1"/>
</dbReference>
<evidence type="ECO:0000313" key="1">
    <source>
        <dbReference type="EMBL" id="TKT06850.1"/>
    </source>
</evidence>
<dbReference type="Proteomes" id="UP000308632">
    <property type="component" value="Unassembled WGS sequence"/>
</dbReference>
<reference evidence="1 2" key="1">
    <citation type="submission" date="2019-04" db="EMBL/GenBank/DDBJ databases">
        <title>Streptomyces lasaliensis sp.nov., an Actinomycete isolated from soil which produces the polyether antibiotic lasalocid.</title>
        <authorList>
            <person name="Erwin G."/>
            <person name="Haber C."/>
        </authorList>
    </citation>
    <scope>NUCLEOTIDE SEQUENCE [LARGE SCALE GENOMIC DNA]</scope>
    <source>
        <strain evidence="1 2">DSM 40089</strain>
    </source>
</reference>
<name>A0A4U5WX32_STRGB</name>
<organism evidence="1 2">
    <name type="scientific">Streptomyces galbus</name>
    <dbReference type="NCBI Taxonomy" id="33898"/>
    <lineage>
        <taxon>Bacteria</taxon>
        <taxon>Bacillati</taxon>
        <taxon>Actinomycetota</taxon>
        <taxon>Actinomycetes</taxon>
        <taxon>Kitasatosporales</taxon>
        <taxon>Streptomycetaceae</taxon>
        <taxon>Streptomyces</taxon>
    </lineage>
</organism>
<comment type="caution">
    <text evidence="1">The sequence shown here is derived from an EMBL/GenBank/DDBJ whole genome shotgun (WGS) entry which is preliminary data.</text>
</comment>
<protein>
    <submittedName>
        <fullName evidence="1">Uncharacterized protein</fullName>
    </submittedName>
</protein>
<gene>
    <name evidence="1" type="ORF">E4U92_23470</name>
</gene>